<protein>
    <submittedName>
        <fullName evidence="2">Uncharacterized protein</fullName>
    </submittedName>
</protein>
<keyword evidence="3" id="KW-1185">Reference proteome</keyword>
<evidence type="ECO:0000313" key="2">
    <source>
        <dbReference type="EMBL" id="CAB1456582.1"/>
    </source>
</evidence>
<feature type="region of interest" description="Disordered" evidence="1">
    <location>
        <begin position="116"/>
        <end position="147"/>
    </location>
</feature>
<evidence type="ECO:0000313" key="3">
    <source>
        <dbReference type="Proteomes" id="UP001153269"/>
    </source>
</evidence>
<dbReference type="EMBL" id="CADEAL010004303">
    <property type="protein sequence ID" value="CAB1456582.1"/>
    <property type="molecule type" value="Genomic_DNA"/>
</dbReference>
<dbReference type="Proteomes" id="UP001153269">
    <property type="component" value="Unassembled WGS sequence"/>
</dbReference>
<organism evidence="2 3">
    <name type="scientific">Pleuronectes platessa</name>
    <name type="common">European plaice</name>
    <dbReference type="NCBI Taxonomy" id="8262"/>
    <lineage>
        <taxon>Eukaryota</taxon>
        <taxon>Metazoa</taxon>
        <taxon>Chordata</taxon>
        <taxon>Craniata</taxon>
        <taxon>Vertebrata</taxon>
        <taxon>Euteleostomi</taxon>
        <taxon>Actinopterygii</taxon>
        <taxon>Neopterygii</taxon>
        <taxon>Teleostei</taxon>
        <taxon>Neoteleostei</taxon>
        <taxon>Acanthomorphata</taxon>
        <taxon>Carangaria</taxon>
        <taxon>Pleuronectiformes</taxon>
        <taxon>Pleuronectoidei</taxon>
        <taxon>Pleuronectidae</taxon>
        <taxon>Pleuronectes</taxon>
    </lineage>
</organism>
<name>A0A9N7VWP2_PLEPL</name>
<evidence type="ECO:0000256" key="1">
    <source>
        <dbReference type="SAM" id="MobiDB-lite"/>
    </source>
</evidence>
<gene>
    <name evidence="2" type="ORF">PLEPLA_LOCUS44367</name>
</gene>
<feature type="compositionally biased region" description="Polar residues" evidence="1">
    <location>
        <begin position="138"/>
        <end position="147"/>
    </location>
</feature>
<sequence>MTERWPLVIFHNIIDVSSYNAFATWREINPDWMLEAVKAAAAQRAIIHIYARPERPASSTALAAAPLRAIILSPSRSGQRAKHHARVPIAEPECTQPCRTESQAKCTGSIEQATVCNDPSRRTRRERHSSPSGMMHSDSASGPRSSHQALAYRLVDRRSGYVCF</sequence>
<reference evidence="2" key="1">
    <citation type="submission" date="2020-03" db="EMBL/GenBank/DDBJ databases">
        <authorList>
            <person name="Weist P."/>
        </authorList>
    </citation>
    <scope>NUCLEOTIDE SEQUENCE</scope>
</reference>
<accession>A0A9N7VWP2</accession>
<proteinExistence type="predicted"/>
<dbReference type="AlphaFoldDB" id="A0A9N7VWP2"/>
<comment type="caution">
    <text evidence="2">The sequence shown here is derived from an EMBL/GenBank/DDBJ whole genome shotgun (WGS) entry which is preliminary data.</text>
</comment>